<dbReference type="NCBIfam" id="NF040570">
    <property type="entry name" value="guided_TnpB"/>
    <property type="match status" value="1"/>
</dbReference>
<keyword evidence="6" id="KW-0238">DNA-binding</keyword>
<evidence type="ECO:0000259" key="11">
    <source>
        <dbReference type="Pfam" id="PF12323"/>
    </source>
</evidence>
<feature type="domain" description="Probable transposase IS891/IS1136/IS1341" evidence="9">
    <location>
        <begin position="177"/>
        <end position="282"/>
    </location>
</feature>
<evidence type="ECO:0000256" key="6">
    <source>
        <dbReference type="ARBA" id="ARBA00023125"/>
    </source>
</evidence>
<dbReference type="NCBIfam" id="TIGR01766">
    <property type="entry name" value="IS200/IS605 family accessory protein TnpB-like domain"/>
    <property type="match status" value="1"/>
</dbReference>
<dbReference type="InterPro" id="IPR001959">
    <property type="entry name" value="Transposase"/>
</dbReference>
<feature type="region of interest" description="Disordered" evidence="8">
    <location>
        <begin position="220"/>
        <end position="239"/>
    </location>
</feature>
<sequence length="416" mass="46280">MRTQQVKRAFRYRFHPTEEQAAELSRTFGCVRRVYNMALQTRREAWAVRGERVTCQETSALLTAWKKTEEYAYLRAVSSVPLQQSLRHLQAAFSAFFSGHSRHPRFKSRKRSKRSAEYTASGFRYCDGRLRLAKMSEPLDIVWSRPLPPGVSPTTVTVTQDRSGRWFVSLLMTDEVAALPPVASAVGVDAGIHSLVALSSGEKVPNPRFGKNAQARLARAQRSVSRKQPGSRNHDKARAKAARIHARIADRRNDFLHKLSTRLVRENQTIVIEDLAVRNMLRNPRLAGAISDASWGRLRFMLTYKSHWYGRELIVIDRFCPTSKTCSHCGHLVADLPLRIRNWVCPACGAHHDRDVNAARTTLAAGLAVSACGADVGPERRLSGRAVGVEAGKPGRSAGRRRGVRASPPAGTSDAN</sequence>
<keyword evidence="7" id="KW-0233">DNA recombination</keyword>
<evidence type="ECO:0000256" key="7">
    <source>
        <dbReference type="ARBA" id="ARBA00023172"/>
    </source>
</evidence>
<comment type="similarity">
    <text evidence="2">In the N-terminal section; belongs to the transposase 2 family.</text>
</comment>
<dbReference type="PANTHER" id="PTHR30405:SF25">
    <property type="entry name" value="RNA-GUIDED DNA ENDONUCLEASE INSQ-RELATED"/>
    <property type="match status" value="1"/>
</dbReference>
<evidence type="ECO:0000256" key="4">
    <source>
        <dbReference type="ARBA" id="ARBA00022723"/>
    </source>
</evidence>
<feature type="region of interest" description="Disordered" evidence="8">
    <location>
        <begin position="383"/>
        <end position="416"/>
    </location>
</feature>
<dbReference type="PANTHER" id="PTHR30405">
    <property type="entry name" value="TRANSPOSASE"/>
    <property type="match status" value="1"/>
</dbReference>
<dbReference type="Pfam" id="PF01385">
    <property type="entry name" value="OrfB_IS605"/>
    <property type="match status" value="1"/>
</dbReference>
<feature type="compositionally biased region" description="Polar residues" evidence="8">
    <location>
        <begin position="222"/>
        <end position="231"/>
    </location>
</feature>
<keyword evidence="3" id="KW-0815">Transposition</keyword>
<dbReference type="InterPro" id="IPR021027">
    <property type="entry name" value="Transposase_put_HTH"/>
</dbReference>
<dbReference type="EMBL" id="JASCIR010000004">
    <property type="protein sequence ID" value="MDI3386073.1"/>
    <property type="molecule type" value="Genomic_DNA"/>
</dbReference>
<feature type="domain" description="Cas12f1-like TNB" evidence="10">
    <location>
        <begin position="295"/>
        <end position="360"/>
    </location>
</feature>
<dbReference type="Proteomes" id="UP001224661">
    <property type="component" value="Unassembled WGS sequence"/>
</dbReference>
<comment type="caution">
    <text evidence="12">The sequence shown here is derived from an EMBL/GenBank/DDBJ whole genome shotgun (WGS) entry which is preliminary data.</text>
</comment>
<dbReference type="Pfam" id="PF07282">
    <property type="entry name" value="Cas12f1-like_TNB"/>
    <property type="match status" value="1"/>
</dbReference>
<evidence type="ECO:0000313" key="12">
    <source>
        <dbReference type="EMBL" id="MDI3386073.1"/>
    </source>
</evidence>
<evidence type="ECO:0000259" key="9">
    <source>
        <dbReference type="Pfam" id="PF01385"/>
    </source>
</evidence>
<comment type="similarity">
    <text evidence="1">In the C-terminal section; belongs to the transposase 35 family.</text>
</comment>
<organism evidence="12 13">
    <name type="scientific">Streptomyces solicavernae</name>
    <dbReference type="NCBI Taxonomy" id="3043614"/>
    <lineage>
        <taxon>Bacteria</taxon>
        <taxon>Bacillati</taxon>
        <taxon>Actinomycetota</taxon>
        <taxon>Actinomycetes</taxon>
        <taxon>Kitasatosporales</taxon>
        <taxon>Streptomycetaceae</taxon>
        <taxon>Streptomyces</taxon>
    </lineage>
</organism>
<dbReference type="Pfam" id="PF12323">
    <property type="entry name" value="HTH_OrfB_IS605"/>
    <property type="match status" value="1"/>
</dbReference>
<keyword evidence="12" id="KW-0540">Nuclease</keyword>
<dbReference type="RefSeq" id="WP_282511729.1">
    <property type="nucleotide sequence ID" value="NZ_JASCIR010000004.1"/>
</dbReference>
<keyword evidence="4" id="KW-0479">Metal-binding</keyword>
<evidence type="ECO:0000313" key="13">
    <source>
        <dbReference type="Proteomes" id="UP001224661"/>
    </source>
</evidence>
<name>A0ABT6RNR4_9ACTN</name>
<feature type="domain" description="Transposase putative helix-turn-helix" evidence="11">
    <location>
        <begin position="6"/>
        <end position="50"/>
    </location>
</feature>
<gene>
    <name evidence="12" type="ORF">QIS99_07550</name>
</gene>
<evidence type="ECO:0000256" key="8">
    <source>
        <dbReference type="SAM" id="MobiDB-lite"/>
    </source>
</evidence>
<evidence type="ECO:0000256" key="5">
    <source>
        <dbReference type="ARBA" id="ARBA00022833"/>
    </source>
</evidence>
<evidence type="ECO:0000256" key="2">
    <source>
        <dbReference type="ARBA" id="ARBA00011044"/>
    </source>
</evidence>
<evidence type="ECO:0000256" key="3">
    <source>
        <dbReference type="ARBA" id="ARBA00022578"/>
    </source>
</evidence>
<evidence type="ECO:0000256" key="1">
    <source>
        <dbReference type="ARBA" id="ARBA00008761"/>
    </source>
</evidence>
<dbReference type="GO" id="GO:0004519">
    <property type="term" value="F:endonuclease activity"/>
    <property type="evidence" value="ECO:0007669"/>
    <property type="project" value="UniProtKB-KW"/>
</dbReference>
<protein>
    <submittedName>
        <fullName evidence="12">RNA-guided endonuclease TnpB family protein</fullName>
    </submittedName>
</protein>
<dbReference type="InterPro" id="IPR010095">
    <property type="entry name" value="Cas12f1-like_TNB"/>
</dbReference>
<keyword evidence="12" id="KW-0255">Endonuclease</keyword>
<dbReference type="InterPro" id="IPR051399">
    <property type="entry name" value="RNA-guided_DNA_endo/Transpos"/>
</dbReference>
<proteinExistence type="inferred from homology"/>
<keyword evidence="5" id="KW-0862">Zinc</keyword>
<keyword evidence="13" id="KW-1185">Reference proteome</keyword>
<keyword evidence="12" id="KW-0378">Hydrolase</keyword>
<reference evidence="12 13" key="1">
    <citation type="submission" date="2023-05" db="EMBL/GenBank/DDBJ databases">
        <title>Draft genome sequence of Streptomyces sp. B-S-A8 isolated from a cave soil in Thailand.</title>
        <authorList>
            <person name="Chamroensaksri N."/>
            <person name="Muangham S."/>
        </authorList>
    </citation>
    <scope>NUCLEOTIDE SEQUENCE [LARGE SCALE GENOMIC DNA]</scope>
    <source>
        <strain evidence="12 13">B-S-A8</strain>
    </source>
</reference>
<accession>A0ABT6RNR4</accession>
<evidence type="ECO:0000259" key="10">
    <source>
        <dbReference type="Pfam" id="PF07282"/>
    </source>
</evidence>
<feature type="compositionally biased region" description="Low complexity" evidence="8">
    <location>
        <begin position="405"/>
        <end position="416"/>
    </location>
</feature>